<feature type="compositionally biased region" description="Low complexity" evidence="1">
    <location>
        <begin position="1"/>
        <end position="14"/>
    </location>
</feature>
<name>A0A8H4RLB1_9HELO</name>
<comment type="caution">
    <text evidence="2">The sequence shown here is derived from an EMBL/GenBank/DDBJ whole genome shotgun (WGS) entry which is preliminary data.</text>
</comment>
<evidence type="ECO:0000313" key="2">
    <source>
        <dbReference type="EMBL" id="KAF4632075.1"/>
    </source>
</evidence>
<keyword evidence="3" id="KW-1185">Reference proteome</keyword>
<gene>
    <name evidence="2" type="ORF">G7Y89_g6055</name>
</gene>
<accession>A0A8H4RLB1</accession>
<protein>
    <submittedName>
        <fullName evidence="2">Uncharacterized protein</fullName>
    </submittedName>
</protein>
<feature type="region of interest" description="Disordered" evidence="1">
    <location>
        <begin position="1"/>
        <end position="32"/>
    </location>
</feature>
<sequence>MSGTRTTTTTINTTSRPKTINLSSLPPVKPQNPQLILTHDIVRNTKTLHYTIHTSQPPSPDREKSITMRGYFGIMSGSTKTSDDLQCNGEKVNIENQHHLWVPPKAEDKQEPLWHLRISVLKDQEARGDSPSQRFAFKSMHHLTHAANQLEQAFSTAFDIRKCGCETPDAMGGRVNDGRCENITIEYDSETAKEGWNEFLGRLKTLEDEWEHEGMSRL</sequence>
<proteinExistence type="predicted"/>
<feature type="compositionally biased region" description="Polar residues" evidence="1">
    <location>
        <begin position="15"/>
        <end position="24"/>
    </location>
</feature>
<dbReference type="Proteomes" id="UP000566819">
    <property type="component" value="Unassembled WGS sequence"/>
</dbReference>
<evidence type="ECO:0000313" key="3">
    <source>
        <dbReference type="Proteomes" id="UP000566819"/>
    </source>
</evidence>
<evidence type="ECO:0000256" key="1">
    <source>
        <dbReference type="SAM" id="MobiDB-lite"/>
    </source>
</evidence>
<dbReference type="OrthoDB" id="5290671at2759"/>
<organism evidence="2 3">
    <name type="scientific">Cudoniella acicularis</name>
    <dbReference type="NCBI Taxonomy" id="354080"/>
    <lineage>
        <taxon>Eukaryota</taxon>
        <taxon>Fungi</taxon>
        <taxon>Dikarya</taxon>
        <taxon>Ascomycota</taxon>
        <taxon>Pezizomycotina</taxon>
        <taxon>Leotiomycetes</taxon>
        <taxon>Helotiales</taxon>
        <taxon>Tricladiaceae</taxon>
        <taxon>Cudoniella</taxon>
    </lineage>
</organism>
<dbReference type="AlphaFoldDB" id="A0A8H4RLB1"/>
<dbReference type="EMBL" id="JAAMPI010000381">
    <property type="protein sequence ID" value="KAF4632075.1"/>
    <property type="molecule type" value="Genomic_DNA"/>
</dbReference>
<reference evidence="2 3" key="1">
    <citation type="submission" date="2020-03" db="EMBL/GenBank/DDBJ databases">
        <title>Draft Genome Sequence of Cudoniella acicularis.</title>
        <authorList>
            <person name="Buettner E."/>
            <person name="Kellner H."/>
        </authorList>
    </citation>
    <scope>NUCLEOTIDE SEQUENCE [LARGE SCALE GENOMIC DNA]</scope>
    <source>
        <strain evidence="2 3">DSM 108380</strain>
    </source>
</reference>